<protein>
    <submittedName>
        <fullName evidence="2">Uncharacterized protein</fullName>
    </submittedName>
</protein>
<dbReference type="RefSeq" id="WP_309488989.1">
    <property type="nucleotide sequence ID" value="NZ_JAENIG010000003.1"/>
</dbReference>
<dbReference type="AlphaFoldDB" id="A0AAE2V7T9"/>
<sequence>MIQLPKKRPWLILVFLYIVIIAVWTTFIILGNRQGERMTPEEAELHIRKQKEAAAAQPNNTDPQPKP</sequence>
<name>A0AAE2V7T9_9BACT</name>
<dbReference type="EMBL" id="JAENIG010000003">
    <property type="protein sequence ID" value="MBK1854382.1"/>
    <property type="molecule type" value="Genomic_DNA"/>
</dbReference>
<proteinExistence type="predicted"/>
<evidence type="ECO:0000313" key="2">
    <source>
        <dbReference type="EMBL" id="MBK1854382.1"/>
    </source>
</evidence>
<organism evidence="2 3">
    <name type="scientific">Oceaniferula flava</name>
    <dbReference type="NCBI Taxonomy" id="2800421"/>
    <lineage>
        <taxon>Bacteria</taxon>
        <taxon>Pseudomonadati</taxon>
        <taxon>Verrucomicrobiota</taxon>
        <taxon>Verrucomicrobiia</taxon>
        <taxon>Verrucomicrobiales</taxon>
        <taxon>Verrucomicrobiaceae</taxon>
        <taxon>Oceaniferula</taxon>
    </lineage>
</organism>
<evidence type="ECO:0000313" key="3">
    <source>
        <dbReference type="Proteomes" id="UP000634206"/>
    </source>
</evidence>
<accession>A0AAE2V7T9</accession>
<reference evidence="2" key="1">
    <citation type="submission" date="2021-01" db="EMBL/GenBank/DDBJ databases">
        <title>Modified the classification status of verrucomicrobia.</title>
        <authorList>
            <person name="Feng X."/>
        </authorList>
    </citation>
    <scope>NUCLEOTIDE SEQUENCE</scope>
    <source>
        <strain evidence="2">5K15</strain>
    </source>
</reference>
<keyword evidence="3" id="KW-1185">Reference proteome</keyword>
<comment type="caution">
    <text evidence="2">The sequence shown here is derived from an EMBL/GenBank/DDBJ whole genome shotgun (WGS) entry which is preliminary data.</text>
</comment>
<dbReference type="Proteomes" id="UP000634206">
    <property type="component" value="Unassembled WGS sequence"/>
</dbReference>
<gene>
    <name evidence="2" type="ORF">JIN83_05400</name>
</gene>
<keyword evidence="1" id="KW-1133">Transmembrane helix</keyword>
<keyword evidence="1" id="KW-0472">Membrane</keyword>
<feature type="transmembrane region" description="Helical" evidence="1">
    <location>
        <begin position="12"/>
        <end position="30"/>
    </location>
</feature>
<evidence type="ECO:0000256" key="1">
    <source>
        <dbReference type="SAM" id="Phobius"/>
    </source>
</evidence>
<keyword evidence="1" id="KW-0812">Transmembrane</keyword>